<dbReference type="RefSeq" id="WP_227177474.1">
    <property type="nucleotide sequence ID" value="NZ_JAJBZT010000001.1"/>
</dbReference>
<accession>A0ABS8D1K4</accession>
<organism evidence="2 3">
    <name type="scientific">Leeia speluncae</name>
    <dbReference type="NCBI Taxonomy" id="2884804"/>
    <lineage>
        <taxon>Bacteria</taxon>
        <taxon>Pseudomonadati</taxon>
        <taxon>Pseudomonadota</taxon>
        <taxon>Betaproteobacteria</taxon>
        <taxon>Neisseriales</taxon>
        <taxon>Leeiaceae</taxon>
        <taxon>Leeia</taxon>
    </lineage>
</organism>
<name>A0ABS8D1K4_9NEIS</name>
<keyword evidence="1" id="KW-0732">Signal</keyword>
<protein>
    <recommendedName>
        <fullName evidence="4">DUF4178 domain-containing protein</fullName>
    </recommendedName>
</protein>
<evidence type="ECO:0000313" key="3">
    <source>
        <dbReference type="Proteomes" id="UP001165395"/>
    </source>
</evidence>
<keyword evidence="3" id="KW-1185">Reference proteome</keyword>
<dbReference type="Proteomes" id="UP001165395">
    <property type="component" value="Unassembled WGS sequence"/>
</dbReference>
<feature type="chain" id="PRO_5046623113" description="DUF4178 domain-containing protein" evidence="1">
    <location>
        <begin position="20"/>
        <end position="190"/>
    </location>
</feature>
<sequence>MKKHLIAILLGLSSTSVFAISAAEISTVKASDQLEWKNGDKMMSIKIETVNTIKEPDGSTWFIANGKTADGQIISWMLDPTGNGEIGLIGKRMKPKEAGFTKKDVFQADKKGQGSITYNGVEYEYSADDSDDVKFMETPSSSEDEISIYSFVSKQDDDDGLMVIEWDDDNLEVLETEFHENAELTLVSAK</sequence>
<dbReference type="EMBL" id="JAJBZT010000001">
    <property type="protein sequence ID" value="MCB6182067.1"/>
    <property type="molecule type" value="Genomic_DNA"/>
</dbReference>
<evidence type="ECO:0000256" key="1">
    <source>
        <dbReference type="SAM" id="SignalP"/>
    </source>
</evidence>
<feature type="signal peptide" evidence="1">
    <location>
        <begin position="1"/>
        <end position="19"/>
    </location>
</feature>
<evidence type="ECO:0008006" key="4">
    <source>
        <dbReference type="Google" id="ProtNLM"/>
    </source>
</evidence>
<proteinExistence type="predicted"/>
<reference evidence="2" key="1">
    <citation type="submission" date="2021-10" db="EMBL/GenBank/DDBJ databases">
        <title>The complete genome sequence of Leeia sp. TBRC 13508.</title>
        <authorList>
            <person name="Charoenyingcharoen P."/>
            <person name="Yukphan P."/>
        </authorList>
    </citation>
    <scope>NUCLEOTIDE SEQUENCE</scope>
    <source>
        <strain evidence="2">TBRC 13508</strain>
    </source>
</reference>
<comment type="caution">
    <text evidence="2">The sequence shown here is derived from an EMBL/GenBank/DDBJ whole genome shotgun (WGS) entry which is preliminary data.</text>
</comment>
<gene>
    <name evidence="2" type="ORF">LIN78_00660</name>
</gene>
<evidence type="ECO:0000313" key="2">
    <source>
        <dbReference type="EMBL" id="MCB6182067.1"/>
    </source>
</evidence>